<dbReference type="InterPro" id="IPR016142">
    <property type="entry name" value="Citrate_synth-like_lrg_a-sub"/>
</dbReference>
<dbReference type="InterPro" id="IPR002020">
    <property type="entry name" value="Citrate_synthase"/>
</dbReference>
<dbReference type="GO" id="GO:0006099">
    <property type="term" value="P:tricarboxylic acid cycle"/>
    <property type="evidence" value="ECO:0007669"/>
    <property type="project" value="UniProtKB-UniPathway"/>
</dbReference>
<dbReference type="InterPro" id="IPR036969">
    <property type="entry name" value="Citrate_synthase_sf"/>
</dbReference>
<keyword evidence="10" id="KW-1185">Reference proteome</keyword>
<accession>A0A521DV07</accession>
<comment type="pathway">
    <text evidence="1">Carbohydrate metabolism; tricarboxylic acid cycle; isocitrate from oxaloacetate: step 1/2.</text>
</comment>
<dbReference type="PANTHER" id="PTHR11739">
    <property type="entry name" value="CITRATE SYNTHASE"/>
    <property type="match status" value="1"/>
</dbReference>
<dbReference type="PRINTS" id="PR00143">
    <property type="entry name" value="CITRTSNTHASE"/>
</dbReference>
<dbReference type="Gene3D" id="1.10.230.10">
    <property type="entry name" value="Cytochrome P450-Terp, domain 2"/>
    <property type="match status" value="1"/>
</dbReference>
<evidence type="ECO:0000256" key="6">
    <source>
        <dbReference type="PIRNR" id="PIRNR001369"/>
    </source>
</evidence>
<feature type="active site" evidence="7">
    <location>
        <position position="326"/>
    </location>
</feature>
<dbReference type="NCBIfam" id="TIGR01800">
    <property type="entry name" value="cit_synth_II"/>
    <property type="match status" value="1"/>
</dbReference>
<evidence type="ECO:0000256" key="5">
    <source>
        <dbReference type="ARBA" id="ARBA00049288"/>
    </source>
</evidence>
<dbReference type="EMBL" id="FXTP01000009">
    <property type="protein sequence ID" value="SMO75468.1"/>
    <property type="molecule type" value="Genomic_DNA"/>
</dbReference>
<dbReference type="PIRSF" id="PIRSF001369">
    <property type="entry name" value="Citrate_synth"/>
    <property type="match status" value="1"/>
</dbReference>
<evidence type="ECO:0000256" key="1">
    <source>
        <dbReference type="ARBA" id="ARBA00004751"/>
    </source>
</evidence>
<dbReference type="SUPFAM" id="SSF48256">
    <property type="entry name" value="Citrate synthase"/>
    <property type="match status" value="1"/>
</dbReference>
<protein>
    <recommendedName>
        <fullName evidence="6">Citrate synthase</fullName>
    </recommendedName>
</protein>
<reference evidence="9 10" key="1">
    <citation type="submission" date="2017-05" db="EMBL/GenBank/DDBJ databases">
        <authorList>
            <person name="Varghese N."/>
            <person name="Submissions S."/>
        </authorList>
    </citation>
    <scope>NUCLEOTIDE SEQUENCE [LARGE SCALE GENOMIC DNA]</scope>
    <source>
        <strain evidence="9 10">DSM 21985</strain>
    </source>
</reference>
<dbReference type="InterPro" id="IPR019810">
    <property type="entry name" value="Citrate_synthase_AS"/>
</dbReference>
<feature type="active site" evidence="7">
    <location>
        <position position="275"/>
    </location>
</feature>
<keyword evidence="4 6" id="KW-0808">Transferase</keyword>
<name>A0A521DV07_9BACT</name>
<gene>
    <name evidence="9" type="ORF">SAMN06265219_109131</name>
</gene>
<dbReference type="GO" id="GO:0005975">
    <property type="term" value="P:carbohydrate metabolic process"/>
    <property type="evidence" value="ECO:0007669"/>
    <property type="project" value="TreeGrafter"/>
</dbReference>
<dbReference type="GO" id="GO:0005829">
    <property type="term" value="C:cytosol"/>
    <property type="evidence" value="ECO:0007669"/>
    <property type="project" value="TreeGrafter"/>
</dbReference>
<evidence type="ECO:0000256" key="7">
    <source>
        <dbReference type="PIRSR" id="PIRSR001369-1"/>
    </source>
</evidence>
<keyword evidence="3" id="KW-0816">Tricarboxylic acid cycle</keyword>
<sequence length="389" mass="43487">MSEGIHTGFDEQKYPYINRGLEGIVAFSTTKSFIDGQKGELIYSGYLIDTLAENATFEEVCFLLWNDRLPNAEELEDLKKLLIEQRELPQTVLNYIQSADKDAEPMAVLRTAVSMLADSDDTKGKFDDALFEGQAIAITAKIPSIIAAFDRARKGEDIVAPLKEGSTAFNFLYMLNGEKPGKQAEKTMDLCLILHAEHGMNASTFTARTICATQSDMYSAITGAIGALKGPLHGGANTAVMNTLLKLQEQGDDADAVEFTKKRLANKEKISGFGHRVYKTFDPRARLLQNMSKDLSEETGHQKLYEWSMDMLETMKSEKDIDPNVDFFSATVYYSIGIQPDLFTCIFTMSRVSGWTGHFIEQAANNRLVRPRALYVGEKHLDWVPVEER</sequence>
<organism evidence="9 10">
    <name type="scientific">Gracilimonas mengyeensis</name>
    <dbReference type="NCBI Taxonomy" id="1302730"/>
    <lineage>
        <taxon>Bacteria</taxon>
        <taxon>Pseudomonadati</taxon>
        <taxon>Balneolota</taxon>
        <taxon>Balneolia</taxon>
        <taxon>Balneolales</taxon>
        <taxon>Balneolaceae</taxon>
        <taxon>Gracilimonas</taxon>
    </lineage>
</organism>
<evidence type="ECO:0000313" key="10">
    <source>
        <dbReference type="Proteomes" id="UP000317557"/>
    </source>
</evidence>
<dbReference type="AlphaFoldDB" id="A0A521DV07"/>
<dbReference type="OrthoDB" id="9800864at2"/>
<evidence type="ECO:0000256" key="8">
    <source>
        <dbReference type="RuleBase" id="RU003406"/>
    </source>
</evidence>
<dbReference type="UniPathway" id="UPA00223"/>
<dbReference type="GO" id="GO:0036440">
    <property type="term" value="F:citrate synthase activity"/>
    <property type="evidence" value="ECO:0007669"/>
    <property type="project" value="UniProtKB-EC"/>
</dbReference>
<dbReference type="InterPro" id="IPR011278">
    <property type="entry name" value="2-MeCitrate/Citrate_synth_II"/>
</dbReference>
<dbReference type="Gene3D" id="1.10.580.10">
    <property type="entry name" value="Citrate Synthase, domain 1"/>
    <property type="match status" value="1"/>
</dbReference>
<evidence type="ECO:0000256" key="2">
    <source>
        <dbReference type="ARBA" id="ARBA00010566"/>
    </source>
</evidence>
<dbReference type="Pfam" id="PF00285">
    <property type="entry name" value="Citrate_synt"/>
    <property type="match status" value="1"/>
</dbReference>
<comment type="similarity">
    <text evidence="2 6 8">Belongs to the citrate synthase family.</text>
</comment>
<dbReference type="InterPro" id="IPR016143">
    <property type="entry name" value="Citrate_synth-like_sm_a-sub"/>
</dbReference>
<evidence type="ECO:0000256" key="4">
    <source>
        <dbReference type="ARBA" id="ARBA00022679"/>
    </source>
</evidence>
<dbReference type="PROSITE" id="PS00480">
    <property type="entry name" value="CITRATE_SYNTHASE"/>
    <property type="match status" value="1"/>
</dbReference>
<evidence type="ECO:0000256" key="3">
    <source>
        <dbReference type="ARBA" id="ARBA00022532"/>
    </source>
</evidence>
<comment type="catalytic activity">
    <reaction evidence="5">
        <text>oxaloacetate + acetyl-CoA + H2O = citrate + CoA + H(+)</text>
        <dbReference type="Rhea" id="RHEA:16845"/>
        <dbReference type="ChEBI" id="CHEBI:15377"/>
        <dbReference type="ChEBI" id="CHEBI:15378"/>
        <dbReference type="ChEBI" id="CHEBI:16452"/>
        <dbReference type="ChEBI" id="CHEBI:16947"/>
        <dbReference type="ChEBI" id="CHEBI:57287"/>
        <dbReference type="ChEBI" id="CHEBI:57288"/>
        <dbReference type="EC" id="2.3.3.16"/>
    </reaction>
</comment>
<dbReference type="PANTHER" id="PTHR11739:SF4">
    <property type="entry name" value="CITRATE SYNTHASE, PEROXISOMAL"/>
    <property type="match status" value="1"/>
</dbReference>
<dbReference type="RefSeq" id="WP_142454765.1">
    <property type="nucleotide sequence ID" value="NZ_FXTP01000009.1"/>
</dbReference>
<proteinExistence type="inferred from homology"/>
<dbReference type="Proteomes" id="UP000317557">
    <property type="component" value="Unassembled WGS sequence"/>
</dbReference>
<dbReference type="InterPro" id="IPR024176">
    <property type="entry name" value="Citrate_synthase_bac-typ"/>
</dbReference>
<evidence type="ECO:0000313" key="9">
    <source>
        <dbReference type="EMBL" id="SMO75468.1"/>
    </source>
</evidence>